<feature type="compositionally biased region" description="Polar residues" evidence="1">
    <location>
        <begin position="138"/>
        <end position="151"/>
    </location>
</feature>
<reference evidence="2" key="1">
    <citation type="submission" date="2021-02" db="EMBL/GenBank/DDBJ databases">
        <title>The CRISPR/cas machinery reduction and long-range gene transfer in the hot spring cyanobacterium Synechococcus.</title>
        <authorList>
            <person name="Dvorak P."/>
            <person name="Jahodarova E."/>
            <person name="Hasler P."/>
            <person name="Poulickova A."/>
        </authorList>
    </citation>
    <scope>NUCLEOTIDE SEQUENCE</scope>
    <source>
        <strain evidence="2">Rupite</strain>
    </source>
</reference>
<evidence type="ECO:0000256" key="1">
    <source>
        <dbReference type="SAM" id="MobiDB-lite"/>
    </source>
</evidence>
<dbReference type="RefSeq" id="WP_244350055.1">
    <property type="nucleotide sequence ID" value="NZ_JAFIRA010000015.1"/>
</dbReference>
<comment type="caution">
    <text evidence="2">The sequence shown here is derived from an EMBL/GenBank/DDBJ whole genome shotgun (WGS) entry which is preliminary data.</text>
</comment>
<sequence length="162" mass="17264">MVVSLTAQAAALVDTAPQNGIPTAAMQQVADVLTEVAQHLDHLQYTTLRYPDGGWLTVRVVEKPTEEGAEPMTHLWIPAFGHIEDAQTTLAELSSQAPDLEAAPFGVLELLFLGLGLSRADGIVFYDQAGDRQRGKTVASQPLTEQINQAIRGSAPPPPSVA</sequence>
<proteinExistence type="predicted"/>
<name>A0ABT0CAG5_THEVL</name>
<dbReference type="Proteomes" id="UP000830835">
    <property type="component" value="Unassembled WGS sequence"/>
</dbReference>
<protein>
    <submittedName>
        <fullName evidence="2">Uncharacterized protein</fullName>
    </submittedName>
</protein>
<organism evidence="2 3">
    <name type="scientific">Thermostichus vulcanus str. 'Rupite'</name>
    <dbReference type="NCBI Taxonomy" id="2813851"/>
    <lineage>
        <taxon>Bacteria</taxon>
        <taxon>Bacillati</taxon>
        <taxon>Cyanobacteriota</taxon>
        <taxon>Cyanophyceae</taxon>
        <taxon>Thermostichales</taxon>
        <taxon>Thermostichaceae</taxon>
        <taxon>Thermostichus</taxon>
    </lineage>
</organism>
<dbReference type="EMBL" id="JAFIRA010000015">
    <property type="protein sequence ID" value="MCJ2542778.1"/>
    <property type="molecule type" value="Genomic_DNA"/>
</dbReference>
<evidence type="ECO:0000313" key="3">
    <source>
        <dbReference type="Proteomes" id="UP000830835"/>
    </source>
</evidence>
<keyword evidence="3" id="KW-1185">Reference proteome</keyword>
<gene>
    <name evidence="2" type="ORF">JX360_07630</name>
</gene>
<feature type="region of interest" description="Disordered" evidence="1">
    <location>
        <begin position="136"/>
        <end position="162"/>
    </location>
</feature>
<evidence type="ECO:0000313" key="2">
    <source>
        <dbReference type="EMBL" id="MCJ2542778.1"/>
    </source>
</evidence>
<accession>A0ABT0CAG5</accession>